<feature type="region of interest" description="Disordered" evidence="1">
    <location>
        <begin position="159"/>
        <end position="185"/>
    </location>
</feature>
<organism evidence="4 5">
    <name type="scientific">Bartonella birtlesii LL-WM9</name>
    <dbReference type="NCBI Taxonomy" id="1094552"/>
    <lineage>
        <taxon>Bacteria</taxon>
        <taxon>Pseudomonadati</taxon>
        <taxon>Pseudomonadota</taxon>
        <taxon>Alphaproteobacteria</taxon>
        <taxon>Hyphomicrobiales</taxon>
        <taxon>Bartonellaceae</taxon>
        <taxon>Bartonella</taxon>
    </lineage>
</organism>
<dbReference type="Gene3D" id="2.40.50.90">
    <property type="match status" value="1"/>
</dbReference>
<dbReference type="Proteomes" id="UP000008748">
    <property type="component" value="Unassembled WGS sequence"/>
</dbReference>
<feature type="compositionally biased region" description="Basic and acidic residues" evidence="1">
    <location>
        <begin position="173"/>
        <end position="185"/>
    </location>
</feature>
<dbReference type="InterPro" id="IPR016071">
    <property type="entry name" value="Staphylococal_nuclease_OB-fold"/>
</dbReference>
<protein>
    <recommendedName>
        <fullName evidence="3">TNase-like domain-containing protein</fullName>
    </recommendedName>
</protein>
<keyword evidence="5" id="KW-1185">Reference proteome</keyword>
<dbReference type="PROSITE" id="PS50830">
    <property type="entry name" value="TNASE_3"/>
    <property type="match status" value="1"/>
</dbReference>
<evidence type="ECO:0000313" key="4">
    <source>
        <dbReference type="EMBL" id="EJF76936.1"/>
    </source>
</evidence>
<evidence type="ECO:0000256" key="2">
    <source>
        <dbReference type="SAM" id="Phobius"/>
    </source>
</evidence>
<dbReference type="PANTHER" id="PTHR12302:SF26">
    <property type="entry name" value="BLR1266 PROTEIN"/>
    <property type="match status" value="1"/>
</dbReference>
<proteinExistence type="predicted"/>
<evidence type="ECO:0000256" key="1">
    <source>
        <dbReference type="SAM" id="MobiDB-lite"/>
    </source>
</evidence>
<dbReference type="HOGENOM" id="CLU_046484_6_2_5"/>
<gene>
    <name evidence="4" type="ORF">ME7_00686</name>
</gene>
<comment type="caution">
    <text evidence="4">The sequence shown here is derived from an EMBL/GenBank/DDBJ whole genome shotgun (WGS) entry which is preliminary data.</text>
</comment>
<reference evidence="4 5" key="1">
    <citation type="submission" date="2012-03" db="EMBL/GenBank/DDBJ databases">
        <title>The Genome Sequence of Bartonella birtlesii LL-WM9.</title>
        <authorList>
            <consortium name="The Broad Institute Genome Sequencing Platform"/>
            <consortium name="The Broad Institute Genome Sequencing Center for Infectious Disease"/>
            <person name="Feldgarden M."/>
            <person name="Kirby J."/>
            <person name="Kosoy M."/>
            <person name="Birtles R."/>
            <person name="Probert W.S."/>
            <person name="Chiaraviglio L."/>
            <person name="Young S.K."/>
            <person name="Zeng Q."/>
            <person name="Gargeya S."/>
            <person name="Fitzgerald M."/>
            <person name="Haas B."/>
            <person name="Abouelleil A."/>
            <person name="Alvarado L."/>
            <person name="Arachchi H.M."/>
            <person name="Berlin A."/>
            <person name="Chapman S.B."/>
            <person name="Gearin G."/>
            <person name="Goldberg J."/>
            <person name="Griggs A."/>
            <person name="Gujja S."/>
            <person name="Hansen M."/>
            <person name="Heiman D."/>
            <person name="Howarth C."/>
            <person name="Larimer J."/>
            <person name="Lui A."/>
            <person name="MacDonald P.J.P."/>
            <person name="McCowen C."/>
            <person name="Montmayeur A."/>
            <person name="Murphy C."/>
            <person name="Neiman D."/>
            <person name="Pearson M."/>
            <person name="Priest M."/>
            <person name="Roberts A."/>
            <person name="Saif S."/>
            <person name="Shea T."/>
            <person name="Sisk P."/>
            <person name="Stolte C."/>
            <person name="Sykes S."/>
            <person name="Wortman J."/>
            <person name="Nusbaum C."/>
            <person name="Birren B."/>
        </authorList>
    </citation>
    <scope>NUCLEOTIDE SEQUENCE [LARGE SCALE GENOMIC DNA]</scope>
    <source>
        <strain evidence="4 5">LL-WM9</strain>
    </source>
</reference>
<dbReference type="Pfam" id="PF00565">
    <property type="entry name" value="SNase"/>
    <property type="match status" value="1"/>
</dbReference>
<dbReference type="AlphaFoldDB" id="J0PWF2"/>
<sequence>MKNFFLYLNQKSFNLKIIGFAIFIVIAIVTVCFKYTQTSPQKGDLSSKTMIKGHASIIDGDSIIISSVMIRLIGIDAPELQQFCGKNETRYPCGLEAKKYLKELIANEPVTCYWNKKDKYHRVLATCKTKQISNINATLVRNGWAVSYYDDYTKEEREAKEKKKGMWQSHFQRPREWRKAHPRTE</sequence>
<feature type="domain" description="TNase-like" evidence="3">
    <location>
        <begin position="57"/>
        <end position="169"/>
    </location>
</feature>
<dbReference type="InterPro" id="IPR035437">
    <property type="entry name" value="SNase_OB-fold_sf"/>
</dbReference>
<evidence type="ECO:0000259" key="3">
    <source>
        <dbReference type="PROSITE" id="PS50830"/>
    </source>
</evidence>
<dbReference type="PANTHER" id="PTHR12302">
    <property type="entry name" value="EBNA2 BINDING PROTEIN P100"/>
    <property type="match status" value="1"/>
</dbReference>
<accession>J0PWF2</accession>
<keyword evidence="2" id="KW-1133">Transmembrane helix</keyword>
<keyword evidence="2" id="KW-0472">Membrane</keyword>
<dbReference type="SUPFAM" id="SSF50199">
    <property type="entry name" value="Staphylococcal nuclease"/>
    <property type="match status" value="1"/>
</dbReference>
<dbReference type="PATRIC" id="fig|1094552.3.peg.720"/>
<dbReference type="EMBL" id="AIMC01000010">
    <property type="protein sequence ID" value="EJF76936.1"/>
    <property type="molecule type" value="Genomic_DNA"/>
</dbReference>
<dbReference type="SMART" id="SM00318">
    <property type="entry name" value="SNc"/>
    <property type="match status" value="1"/>
</dbReference>
<dbReference type="RefSeq" id="WP_006589614.1">
    <property type="nucleotide sequence ID" value="NZ_JH725076.1"/>
</dbReference>
<feature type="transmembrane region" description="Helical" evidence="2">
    <location>
        <begin position="12"/>
        <end position="33"/>
    </location>
</feature>
<evidence type="ECO:0000313" key="5">
    <source>
        <dbReference type="Proteomes" id="UP000008748"/>
    </source>
</evidence>
<name>J0PWF2_9HYPH</name>
<keyword evidence="2" id="KW-0812">Transmembrane</keyword>